<dbReference type="OrthoDB" id="3231000at2759"/>
<dbReference type="Gene3D" id="1.20.58.340">
    <property type="entry name" value="Magnesium transport protein CorA, transmembrane region"/>
    <property type="match status" value="1"/>
</dbReference>
<comment type="subcellular location">
    <subcellularLocation>
        <location evidence="1">Cell membrane</location>
        <topology evidence="1">Multi-pass membrane protein</topology>
    </subcellularLocation>
</comment>
<feature type="transmembrane region" description="Helical" evidence="5">
    <location>
        <begin position="309"/>
        <end position="328"/>
    </location>
</feature>
<dbReference type="InterPro" id="IPR045863">
    <property type="entry name" value="CorA_TM1_TM2"/>
</dbReference>
<evidence type="ECO:0000256" key="5">
    <source>
        <dbReference type="SAM" id="Phobius"/>
    </source>
</evidence>
<dbReference type="PANTHER" id="PTHR46494">
    <property type="entry name" value="CORA FAMILY METAL ION TRANSPORTER (EUROFUNG)"/>
    <property type="match status" value="1"/>
</dbReference>
<reference evidence="6 7" key="1">
    <citation type="journal article" date="2018" name="Sci. Rep.">
        <title>Comparative genomics provides insights into the lifestyle and reveals functional heterogeneity of dark septate endophytic fungi.</title>
        <authorList>
            <person name="Knapp D.G."/>
            <person name="Nemeth J.B."/>
            <person name="Barry K."/>
            <person name="Hainaut M."/>
            <person name="Henrissat B."/>
            <person name="Johnson J."/>
            <person name="Kuo A."/>
            <person name="Lim J.H.P."/>
            <person name="Lipzen A."/>
            <person name="Nolan M."/>
            <person name="Ohm R.A."/>
            <person name="Tamas L."/>
            <person name="Grigoriev I.V."/>
            <person name="Spatafora J.W."/>
            <person name="Nagy L.G."/>
            <person name="Kovacs G.M."/>
        </authorList>
    </citation>
    <scope>NUCLEOTIDE SEQUENCE [LARGE SCALE GENOMIC DNA]</scope>
    <source>
        <strain evidence="6 7">DSE2036</strain>
    </source>
</reference>
<dbReference type="GO" id="GO:0005886">
    <property type="term" value="C:plasma membrane"/>
    <property type="evidence" value="ECO:0007669"/>
    <property type="project" value="UniProtKB-SubCell"/>
</dbReference>
<dbReference type="EMBL" id="KZ805349">
    <property type="protein sequence ID" value="PVI01981.1"/>
    <property type="molecule type" value="Genomic_DNA"/>
</dbReference>
<evidence type="ECO:0000256" key="2">
    <source>
        <dbReference type="ARBA" id="ARBA00022692"/>
    </source>
</evidence>
<dbReference type="Proteomes" id="UP000244855">
    <property type="component" value="Unassembled WGS sequence"/>
</dbReference>
<feature type="transmembrane region" description="Helical" evidence="5">
    <location>
        <begin position="340"/>
        <end position="361"/>
    </location>
</feature>
<sequence length="429" mass="48536">METQSPRTQHFPHTNYGDYVRSKHHELSNSSTRTGIHWLQVVIDPLTRPDLGRAILPRNFGVSLLDIEEGRLMLKWSTCFKEQDGSLLYQESDGSALLSINEAVLDRIDELCATSNTQILVIHCLPDRNNTPVPPDSGTAMERLIDTIGSRFSLNPRFFVEHFSKEVRRYHEPNAQILPSEKDYVLLNHPNGGYITATSTSTNQATIRNSHSCTDMRCRATPDTWQELKSLKELLLIDLVELRRYLDKEQESTPLSMVKAQLLSDFNAVVESVRSCEKAAAAQAQIQTSSTAAQEAAEAYKQARSMEKLTTLVWVFIPMSFSASFFGMNINQLNNTGPNIGYFFVCVLLSLIIAAIPAILYTDWWNEIAFTWRACIEPNHTCHPREVPIAHLIWDTITWFFRKVLYGFGARRKQGKPATSDGVVALRDV</sequence>
<dbReference type="AlphaFoldDB" id="A0A2V1DUY4"/>
<keyword evidence="7" id="KW-1185">Reference proteome</keyword>
<dbReference type="GO" id="GO:0015087">
    <property type="term" value="F:cobalt ion transmembrane transporter activity"/>
    <property type="evidence" value="ECO:0007669"/>
    <property type="project" value="TreeGrafter"/>
</dbReference>
<evidence type="ECO:0008006" key="8">
    <source>
        <dbReference type="Google" id="ProtNLM"/>
    </source>
</evidence>
<protein>
    <recommendedName>
        <fullName evidence="8">Cora-domain-containing protein</fullName>
    </recommendedName>
</protein>
<keyword evidence="3 5" id="KW-1133">Transmembrane helix</keyword>
<accession>A0A2V1DUY4</accession>
<evidence type="ECO:0000313" key="7">
    <source>
        <dbReference type="Proteomes" id="UP000244855"/>
    </source>
</evidence>
<evidence type="ECO:0000256" key="1">
    <source>
        <dbReference type="ARBA" id="ARBA00004651"/>
    </source>
</evidence>
<dbReference type="SUPFAM" id="SSF144083">
    <property type="entry name" value="Magnesium transport protein CorA, transmembrane region"/>
    <property type="match status" value="1"/>
</dbReference>
<evidence type="ECO:0000256" key="3">
    <source>
        <dbReference type="ARBA" id="ARBA00022989"/>
    </source>
</evidence>
<evidence type="ECO:0000313" key="6">
    <source>
        <dbReference type="EMBL" id="PVI01981.1"/>
    </source>
</evidence>
<organism evidence="6 7">
    <name type="scientific">Periconia macrospinosa</name>
    <dbReference type="NCBI Taxonomy" id="97972"/>
    <lineage>
        <taxon>Eukaryota</taxon>
        <taxon>Fungi</taxon>
        <taxon>Dikarya</taxon>
        <taxon>Ascomycota</taxon>
        <taxon>Pezizomycotina</taxon>
        <taxon>Dothideomycetes</taxon>
        <taxon>Pleosporomycetidae</taxon>
        <taxon>Pleosporales</taxon>
        <taxon>Massarineae</taxon>
        <taxon>Periconiaceae</taxon>
        <taxon>Periconia</taxon>
    </lineage>
</organism>
<gene>
    <name evidence="6" type="ORF">DM02DRAFT_703656</name>
</gene>
<dbReference type="GO" id="GO:0050897">
    <property type="term" value="F:cobalt ion binding"/>
    <property type="evidence" value="ECO:0007669"/>
    <property type="project" value="TreeGrafter"/>
</dbReference>
<proteinExistence type="predicted"/>
<dbReference type="Pfam" id="PF01544">
    <property type="entry name" value="CorA"/>
    <property type="match status" value="1"/>
</dbReference>
<dbReference type="PANTHER" id="PTHR46494:SF1">
    <property type="entry name" value="CORA FAMILY METAL ION TRANSPORTER (EUROFUNG)"/>
    <property type="match status" value="1"/>
</dbReference>
<dbReference type="GO" id="GO:0000287">
    <property type="term" value="F:magnesium ion binding"/>
    <property type="evidence" value="ECO:0007669"/>
    <property type="project" value="TreeGrafter"/>
</dbReference>
<keyword evidence="4 5" id="KW-0472">Membrane</keyword>
<dbReference type="InterPro" id="IPR002523">
    <property type="entry name" value="MgTranspt_CorA/ZnTranspt_ZntB"/>
</dbReference>
<name>A0A2V1DUY4_9PLEO</name>
<keyword evidence="2 5" id="KW-0812">Transmembrane</keyword>
<dbReference type="GO" id="GO:0015095">
    <property type="term" value="F:magnesium ion transmembrane transporter activity"/>
    <property type="evidence" value="ECO:0007669"/>
    <property type="project" value="TreeGrafter"/>
</dbReference>
<evidence type="ECO:0000256" key="4">
    <source>
        <dbReference type="ARBA" id="ARBA00023136"/>
    </source>
</evidence>